<dbReference type="GO" id="GO:0003700">
    <property type="term" value="F:DNA-binding transcription factor activity"/>
    <property type="evidence" value="ECO:0007669"/>
    <property type="project" value="InterPro"/>
</dbReference>
<dbReference type="InterPro" id="IPR036388">
    <property type="entry name" value="WH-like_DNA-bd_sf"/>
</dbReference>
<evidence type="ECO:0000256" key="2">
    <source>
        <dbReference type="ARBA" id="ARBA00022491"/>
    </source>
</evidence>
<protein>
    <recommendedName>
        <fullName evidence="10">Fur family transcriptional regulator</fullName>
    </recommendedName>
</protein>
<dbReference type="RefSeq" id="WP_062419118.1">
    <property type="nucleotide sequence ID" value="NZ_DF967974.1"/>
</dbReference>
<organism evidence="8 9">
    <name type="scientific">Levilinea saccharolytica</name>
    <dbReference type="NCBI Taxonomy" id="229921"/>
    <lineage>
        <taxon>Bacteria</taxon>
        <taxon>Bacillati</taxon>
        <taxon>Chloroflexota</taxon>
        <taxon>Anaerolineae</taxon>
        <taxon>Anaerolineales</taxon>
        <taxon>Anaerolineaceae</taxon>
        <taxon>Levilinea</taxon>
    </lineage>
</organism>
<proteinExistence type="inferred from homology"/>
<evidence type="ECO:0000256" key="6">
    <source>
        <dbReference type="ARBA" id="ARBA00023163"/>
    </source>
</evidence>
<gene>
    <name evidence="8" type="ORF">ADN01_16135</name>
</gene>
<comment type="similarity">
    <text evidence="1">Belongs to the Fur family.</text>
</comment>
<reference evidence="8 9" key="1">
    <citation type="submission" date="2015-07" db="EMBL/GenBank/DDBJ databases">
        <title>Genome sequence of Levilinea saccharolytica DSM 16555.</title>
        <authorList>
            <person name="Hemp J."/>
            <person name="Ward L.M."/>
            <person name="Pace L.A."/>
            <person name="Fischer W.W."/>
        </authorList>
    </citation>
    <scope>NUCLEOTIDE SEQUENCE [LARGE SCALE GENOMIC DNA]</scope>
    <source>
        <strain evidence="8 9">KIBI-1</strain>
    </source>
</reference>
<feature type="binding site" evidence="7">
    <location>
        <position position="101"/>
    </location>
    <ligand>
        <name>Zn(2+)</name>
        <dbReference type="ChEBI" id="CHEBI:29105"/>
    </ligand>
</feature>
<keyword evidence="6" id="KW-0804">Transcription</keyword>
<dbReference type="EMBL" id="LGCM01000060">
    <property type="protein sequence ID" value="KPL77425.1"/>
    <property type="molecule type" value="Genomic_DNA"/>
</dbReference>
<keyword evidence="3 7" id="KW-0862">Zinc</keyword>
<dbReference type="Pfam" id="PF01475">
    <property type="entry name" value="FUR"/>
    <property type="match status" value="1"/>
</dbReference>
<feature type="binding site" evidence="7">
    <location>
        <position position="98"/>
    </location>
    <ligand>
        <name>Zn(2+)</name>
        <dbReference type="ChEBI" id="CHEBI:29105"/>
    </ligand>
</feature>
<dbReference type="GO" id="GO:1900376">
    <property type="term" value="P:regulation of secondary metabolite biosynthetic process"/>
    <property type="evidence" value="ECO:0007669"/>
    <property type="project" value="TreeGrafter"/>
</dbReference>
<evidence type="ECO:0000256" key="4">
    <source>
        <dbReference type="ARBA" id="ARBA00023015"/>
    </source>
</evidence>
<evidence type="ECO:0000313" key="9">
    <source>
        <dbReference type="Proteomes" id="UP000050501"/>
    </source>
</evidence>
<dbReference type="SUPFAM" id="SSF46785">
    <property type="entry name" value="Winged helix' DNA-binding domain"/>
    <property type="match status" value="1"/>
</dbReference>
<feature type="binding site" evidence="7">
    <location>
        <position position="139"/>
    </location>
    <ligand>
        <name>Zn(2+)</name>
        <dbReference type="ChEBI" id="CHEBI:29105"/>
    </ligand>
</feature>
<accession>A0A0P6XB03</accession>
<evidence type="ECO:0000256" key="1">
    <source>
        <dbReference type="ARBA" id="ARBA00007957"/>
    </source>
</evidence>
<sequence length="149" mass="16921">MTDSEIRYQSLLHKLQQRGCRLTSHRLALARLLSISEGHPNASQLYETLRTQFPTISLATIYKTLTLLKEEGEVLEIDLHSDSHYDGNKPYPHPHLICSRCGAILDGDSVRSLTALNQEIEQTYGFHISRYQLVFYGVCQSCLQAERSA</sequence>
<dbReference type="InterPro" id="IPR036390">
    <property type="entry name" value="WH_DNA-bd_sf"/>
</dbReference>
<dbReference type="GO" id="GO:0045892">
    <property type="term" value="P:negative regulation of DNA-templated transcription"/>
    <property type="evidence" value="ECO:0007669"/>
    <property type="project" value="TreeGrafter"/>
</dbReference>
<dbReference type="PANTHER" id="PTHR33202">
    <property type="entry name" value="ZINC UPTAKE REGULATION PROTEIN"/>
    <property type="match status" value="1"/>
</dbReference>
<dbReference type="PANTHER" id="PTHR33202:SF7">
    <property type="entry name" value="FERRIC UPTAKE REGULATION PROTEIN"/>
    <property type="match status" value="1"/>
</dbReference>
<dbReference type="GO" id="GO:0008270">
    <property type="term" value="F:zinc ion binding"/>
    <property type="evidence" value="ECO:0007669"/>
    <property type="project" value="TreeGrafter"/>
</dbReference>
<dbReference type="CDD" id="cd07153">
    <property type="entry name" value="Fur_like"/>
    <property type="match status" value="1"/>
</dbReference>
<keyword evidence="5" id="KW-0238">DNA-binding</keyword>
<dbReference type="GO" id="GO:0000976">
    <property type="term" value="F:transcription cis-regulatory region binding"/>
    <property type="evidence" value="ECO:0007669"/>
    <property type="project" value="TreeGrafter"/>
</dbReference>
<evidence type="ECO:0000256" key="5">
    <source>
        <dbReference type="ARBA" id="ARBA00023125"/>
    </source>
</evidence>
<keyword evidence="4" id="KW-0805">Transcription regulation</keyword>
<keyword evidence="7" id="KW-0479">Metal-binding</keyword>
<evidence type="ECO:0000256" key="3">
    <source>
        <dbReference type="ARBA" id="ARBA00022833"/>
    </source>
</evidence>
<keyword evidence="2" id="KW-0678">Repressor</keyword>
<name>A0A0P6XB03_9CHLR</name>
<keyword evidence="9" id="KW-1185">Reference proteome</keyword>
<comment type="cofactor">
    <cofactor evidence="7">
        <name>Zn(2+)</name>
        <dbReference type="ChEBI" id="CHEBI:29105"/>
    </cofactor>
    <text evidence="7">Binds 1 zinc ion per subunit.</text>
</comment>
<dbReference type="Gene3D" id="1.10.10.10">
    <property type="entry name" value="Winged helix-like DNA-binding domain superfamily/Winged helix DNA-binding domain"/>
    <property type="match status" value="1"/>
</dbReference>
<feature type="binding site" evidence="7">
    <location>
        <position position="142"/>
    </location>
    <ligand>
        <name>Zn(2+)</name>
        <dbReference type="ChEBI" id="CHEBI:29105"/>
    </ligand>
</feature>
<evidence type="ECO:0000313" key="8">
    <source>
        <dbReference type="EMBL" id="KPL77425.1"/>
    </source>
</evidence>
<dbReference type="STRING" id="229921.ADN01_16135"/>
<dbReference type="InterPro" id="IPR043135">
    <property type="entry name" value="Fur_C"/>
</dbReference>
<evidence type="ECO:0008006" key="10">
    <source>
        <dbReference type="Google" id="ProtNLM"/>
    </source>
</evidence>
<dbReference type="Gene3D" id="3.30.1490.190">
    <property type="match status" value="1"/>
</dbReference>
<comment type="caution">
    <text evidence="8">The sequence shown here is derived from an EMBL/GenBank/DDBJ whole genome shotgun (WGS) entry which is preliminary data.</text>
</comment>
<dbReference type="InterPro" id="IPR002481">
    <property type="entry name" value="FUR"/>
</dbReference>
<dbReference type="OrthoDB" id="8659436at2"/>
<evidence type="ECO:0000256" key="7">
    <source>
        <dbReference type="PIRSR" id="PIRSR602481-1"/>
    </source>
</evidence>
<dbReference type="Proteomes" id="UP000050501">
    <property type="component" value="Unassembled WGS sequence"/>
</dbReference>
<dbReference type="AlphaFoldDB" id="A0A0P6XB03"/>